<gene>
    <name evidence="4" type="ORF">FL583_32545</name>
</gene>
<feature type="compositionally biased region" description="Basic and acidic residues" evidence="1">
    <location>
        <begin position="1"/>
        <end position="16"/>
    </location>
</feature>
<feature type="compositionally biased region" description="Acidic residues" evidence="1">
    <location>
        <begin position="18"/>
        <end position="38"/>
    </location>
</feature>
<evidence type="ECO:0000256" key="2">
    <source>
        <dbReference type="SAM" id="Phobius"/>
    </source>
</evidence>
<feature type="region of interest" description="Disordered" evidence="1">
    <location>
        <begin position="1"/>
        <end position="81"/>
    </location>
</feature>
<reference evidence="4 5" key="1">
    <citation type="submission" date="2019-07" db="EMBL/GenBank/DDBJ databases">
        <title>Cryptosporangium phraense sp. nov., isolated from plant litter.</title>
        <authorList>
            <person name="Suriyachadkun C."/>
        </authorList>
    </citation>
    <scope>NUCLEOTIDE SEQUENCE [LARGE SCALE GENOMIC DNA]</scope>
    <source>
        <strain evidence="4 5">A-T 5661</strain>
    </source>
</reference>
<dbReference type="Gene3D" id="1.20.1260.10">
    <property type="match status" value="1"/>
</dbReference>
<evidence type="ECO:0000259" key="3">
    <source>
        <dbReference type="Pfam" id="PF03713"/>
    </source>
</evidence>
<evidence type="ECO:0000256" key="1">
    <source>
        <dbReference type="SAM" id="MobiDB-lite"/>
    </source>
</evidence>
<dbReference type="PANTHER" id="PTHR36933">
    <property type="entry name" value="SLL0788 PROTEIN"/>
    <property type="match status" value="1"/>
</dbReference>
<feature type="domain" description="DUF305" evidence="3">
    <location>
        <begin position="122"/>
        <end position="275"/>
    </location>
</feature>
<keyword evidence="2" id="KW-0812">Transmembrane</keyword>
<dbReference type="RefSeq" id="WP_142708718.1">
    <property type="nucleotide sequence ID" value="NZ_VIRS01000033.1"/>
</dbReference>
<dbReference type="PANTHER" id="PTHR36933:SF1">
    <property type="entry name" value="SLL0788 PROTEIN"/>
    <property type="match status" value="1"/>
</dbReference>
<organism evidence="4 5">
    <name type="scientific">Cryptosporangium phraense</name>
    <dbReference type="NCBI Taxonomy" id="2593070"/>
    <lineage>
        <taxon>Bacteria</taxon>
        <taxon>Bacillati</taxon>
        <taxon>Actinomycetota</taxon>
        <taxon>Actinomycetes</taxon>
        <taxon>Cryptosporangiales</taxon>
        <taxon>Cryptosporangiaceae</taxon>
        <taxon>Cryptosporangium</taxon>
    </lineage>
</organism>
<dbReference type="Proteomes" id="UP000317982">
    <property type="component" value="Unassembled WGS sequence"/>
</dbReference>
<dbReference type="Pfam" id="PF03713">
    <property type="entry name" value="DUF305"/>
    <property type="match status" value="1"/>
</dbReference>
<comment type="caution">
    <text evidence="4">The sequence shown here is derived from an EMBL/GenBank/DDBJ whole genome shotgun (WGS) entry which is preliminary data.</text>
</comment>
<name>A0A545AHT0_9ACTN</name>
<dbReference type="InterPro" id="IPR005183">
    <property type="entry name" value="DUF305_CopM-like"/>
</dbReference>
<dbReference type="InterPro" id="IPR012347">
    <property type="entry name" value="Ferritin-like"/>
</dbReference>
<accession>A0A545AHT0</accession>
<feature type="transmembrane region" description="Helical" evidence="2">
    <location>
        <begin position="89"/>
        <end position="110"/>
    </location>
</feature>
<dbReference type="InParanoid" id="A0A545AHT0"/>
<keyword evidence="2" id="KW-0472">Membrane</keyword>
<protein>
    <submittedName>
        <fullName evidence="4">DUF305 domain-containing protein</fullName>
    </submittedName>
</protein>
<evidence type="ECO:0000313" key="5">
    <source>
        <dbReference type="Proteomes" id="UP000317982"/>
    </source>
</evidence>
<keyword evidence="5" id="KW-1185">Reference proteome</keyword>
<sequence>MAQRRGFADARRRLDELGAADDAEAESAEPETNDDPDVEERTALLHDADDDVPDPSDRGPTDEADRGPEAEDLESAEVPRRRAGRKTRIFRAVMAAILVLAVGFGIGVWVGTPHRPADDSADAGFTRDMMTHHAQAVTMASLEYRVTDDAPLRQIAVDITLTQQAQIGIMIAWLRNWDLNPTSTQPQMAWMPDGGRALIVDGRMPGMATDAQLEQLQTSTGTARDLLFIKLMIAHHLGGIHMADAALNQAKDDQVLYLAHQIKDSQQSEIEALQQEQKRLTGQK</sequence>
<keyword evidence="2" id="KW-1133">Transmembrane helix</keyword>
<evidence type="ECO:0000313" key="4">
    <source>
        <dbReference type="EMBL" id="TQS40820.1"/>
    </source>
</evidence>
<dbReference type="AlphaFoldDB" id="A0A545AHT0"/>
<proteinExistence type="predicted"/>
<dbReference type="OrthoDB" id="26872at2"/>
<feature type="compositionally biased region" description="Basic and acidic residues" evidence="1">
    <location>
        <begin position="55"/>
        <end position="69"/>
    </location>
</feature>
<dbReference type="EMBL" id="VIRS01000033">
    <property type="protein sequence ID" value="TQS40820.1"/>
    <property type="molecule type" value="Genomic_DNA"/>
</dbReference>